<evidence type="ECO:0000313" key="5">
    <source>
        <dbReference type="Proteomes" id="UP000223913"/>
    </source>
</evidence>
<feature type="chain" id="PRO_5012971579" description="Heavy metal binding domain-containing protein" evidence="2">
    <location>
        <begin position="25"/>
        <end position="222"/>
    </location>
</feature>
<dbReference type="AlphaFoldDB" id="A0A2D0NEJ6"/>
<keyword evidence="2" id="KW-0732">Signal</keyword>
<evidence type="ECO:0000256" key="1">
    <source>
        <dbReference type="SAM" id="MobiDB-lite"/>
    </source>
</evidence>
<dbReference type="InterPro" id="IPR045800">
    <property type="entry name" value="HMBD"/>
</dbReference>
<feature type="domain" description="Heavy metal binding" evidence="3">
    <location>
        <begin position="123"/>
        <end position="151"/>
    </location>
</feature>
<evidence type="ECO:0000259" key="3">
    <source>
        <dbReference type="Pfam" id="PF19335"/>
    </source>
</evidence>
<feature type="region of interest" description="Disordered" evidence="1">
    <location>
        <begin position="25"/>
        <end position="59"/>
    </location>
</feature>
<reference evidence="4 5" key="1">
    <citation type="submission" date="2017-10" db="EMBL/GenBank/DDBJ databases">
        <title>The draft genome sequence of Lewinella nigricans NBRC 102662.</title>
        <authorList>
            <person name="Wang K."/>
        </authorList>
    </citation>
    <scope>NUCLEOTIDE SEQUENCE [LARGE SCALE GENOMIC DNA]</scope>
    <source>
        <strain evidence="4 5">NBRC 102662</strain>
    </source>
</reference>
<name>A0A2D0NEJ6_FLAN2</name>
<feature type="signal peptide" evidence="2">
    <location>
        <begin position="1"/>
        <end position="24"/>
    </location>
</feature>
<dbReference type="Proteomes" id="UP000223913">
    <property type="component" value="Unassembled WGS sequence"/>
</dbReference>
<accession>A0A2D0NEJ6</accession>
<evidence type="ECO:0000313" key="4">
    <source>
        <dbReference type="EMBL" id="PHN06931.1"/>
    </source>
</evidence>
<protein>
    <recommendedName>
        <fullName evidence="3">Heavy metal binding domain-containing protein</fullName>
    </recommendedName>
</protein>
<dbReference type="GO" id="GO:0046872">
    <property type="term" value="F:metal ion binding"/>
    <property type="evidence" value="ECO:0007669"/>
    <property type="project" value="InterPro"/>
</dbReference>
<dbReference type="Pfam" id="PF19335">
    <property type="entry name" value="HMBD"/>
    <property type="match status" value="1"/>
</dbReference>
<feature type="compositionally biased region" description="Low complexity" evidence="1">
    <location>
        <begin position="35"/>
        <end position="59"/>
    </location>
</feature>
<comment type="caution">
    <text evidence="4">The sequence shown here is derived from an EMBL/GenBank/DDBJ whole genome shotgun (WGS) entry which is preliminary data.</text>
</comment>
<dbReference type="EMBL" id="PDUD01000013">
    <property type="protein sequence ID" value="PHN06931.1"/>
    <property type="molecule type" value="Genomic_DNA"/>
</dbReference>
<gene>
    <name evidence="4" type="ORF">CRP01_08940</name>
</gene>
<organism evidence="4 5">
    <name type="scientific">Flavilitoribacter nigricans (strain ATCC 23147 / DSM 23189 / NBRC 102662 / NCIMB 1420 / SS-2)</name>
    <name type="common">Lewinella nigricans</name>
    <dbReference type="NCBI Taxonomy" id="1122177"/>
    <lineage>
        <taxon>Bacteria</taxon>
        <taxon>Pseudomonadati</taxon>
        <taxon>Bacteroidota</taxon>
        <taxon>Saprospiria</taxon>
        <taxon>Saprospirales</taxon>
        <taxon>Lewinellaceae</taxon>
        <taxon>Flavilitoribacter</taxon>
    </lineage>
</organism>
<feature type="compositionally biased region" description="Polar residues" evidence="1">
    <location>
        <begin position="25"/>
        <end position="34"/>
    </location>
</feature>
<proteinExistence type="predicted"/>
<dbReference type="RefSeq" id="WP_099149683.1">
    <property type="nucleotide sequence ID" value="NZ_PDUD01000013.1"/>
</dbReference>
<keyword evidence="5" id="KW-1185">Reference proteome</keyword>
<sequence>MRSYYLLTLFVLSISLLLPSCQNSDNSADQPKTVNPNATANPFTNATTPAPAADPASFSSAQPHYKCPNNCAGGSGPAKGNCPVCGTEMAHNQAYHNNAATAATSADPEANAPVPAFNATEPHYKCPNNCAGGHGPGKGNCPVCGTALAHNTAYHNSASSTTATPTLTPPAGVTTNTSTAAATNAAGVFHYTCANGCAGGAAEGVACSTCGATLVHNTAYHN</sequence>
<dbReference type="OrthoDB" id="1134981at2"/>
<evidence type="ECO:0000256" key="2">
    <source>
        <dbReference type="SAM" id="SignalP"/>
    </source>
</evidence>